<dbReference type="RefSeq" id="WP_238271185.1">
    <property type="nucleotide sequence ID" value="NZ_BPQG01000010.1"/>
</dbReference>
<protein>
    <submittedName>
        <fullName evidence="1">Uncharacterized protein</fullName>
    </submittedName>
</protein>
<evidence type="ECO:0000313" key="2">
    <source>
        <dbReference type="Proteomes" id="UP001055117"/>
    </source>
</evidence>
<reference evidence="1 2" key="1">
    <citation type="journal article" date="2021" name="Front. Microbiol.">
        <title>Comprehensive Comparative Genomics and Phenotyping of Methylobacterium Species.</title>
        <authorList>
            <person name="Alessa O."/>
            <person name="Ogura Y."/>
            <person name="Fujitani Y."/>
            <person name="Takami H."/>
            <person name="Hayashi T."/>
            <person name="Sahin N."/>
            <person name="Tani A."/>
        </authorList>
    </citation>
    <scope>NUCLEOTIDE SEQUENCE [LARGE SCALE GENOMIC DNA]</scope>
    <source>
        <strain evidence="1 2">DSM 23679</strain>
    </source>
</reference>
<name>A0ABQ4QDB0_9HYPH</name>
<dbReference type="Proteomes" id="UP001055117">
    <property type="component" value="Unassembled WGS sequence"/>
</dbReference>
<sequence length="133" mass="14678">MTERTENWWVRVRHEDGSPGGMQLAEVDFEGDDPRQARFMATCASLGSDEMAGLTLVEQVHPPGRALTMEAIHQAVAASSLHGTGYVGRLQACEDESLDENLEPISRAMFTLIDGYFDLQRVAEILQGKENQA</sequence>
<accession>A0ABQ4QDB0</accession>
<gene>
    <name evidence="1" type="ORF">AFCDBAGC_1047</name>
</gene>
<evidence type="ECO:0000313" key="1">
    <source>
        <dbReference type="EMBL" id="GJD43200.1"/>
    </source>
</evidence>
<keyword evidence="2" id="KW-1185">Reference proteome</keyword>
<proteinExistence type="predicted"/>
<comment type="caution">
    <text evidence="1">The sequence shown here is derived from an EMBL/GenBank/DDBJ whole genome shotgun (WGS) entry which is preliminary data.</text>
</comment>
<dbReference type="EMBL" id="BPQG01000010">
    <property type="protein sequence ID" value="GJD43200.1"/>
    <property type="molecule type" value="Genomic_DNA"/>
</dbReference>
<organism evidence="1 2">
    <name type="scientific">Methylobacterium cerastii</name>
    <dbReference type="NCBI Taxonomy" id="932741"/>
    <lineage>
        <taxon>Bacteria</taxon>
        <taxon>Pseudomonadati</taxon>
        <taxon>Pseudomonadota</taxon>
        <taxon>Alphaproteobacteria</taxon>
        <taxon>Hyphomicrobiales</taxon>
        <taxon>Methylobacteriaceae</taxon>
        <taxon>Methylobacterium</taxon>
    </lineage>
</organism>